<evidence type="ECO:0000256" key="4">
    <source>
        <dbReference type="ARBA" id="ARBA00023136"/>
    </source>
</evidence>
<dbReference type="RefSeq" id="WP_345079885.1">
    <property type="nucleotide sequence ID" value="NZ_BAABFA010000008.1"/>
</dbReference>
<proteinExistence type="predicted"/>
<keyword evidence="8" id="KW-1185">Reference proteome</keyword>
<comment type="subcellular location">
    <subcellularLocation>
        <location evidence="1">Membrane</location>
        <topology evidence="1">Multi-pass membrane protein</topology>
    </subcellularLocation>
</comment>
<reference evidence="8" key="1">
    <citation type="journal article" date="2019" name="Int. J. Syst. Evol. Microbiol.">
        <title>The Global Catalogue of Microorganisms (GCM) 10K type strain sequencing project: providing services to taxonomists for standard genome sequencing and annotation.</title>
        <authorList>
            <consortium name="The Broad Institute Genomics Platform"/>
            <consortium name="The Broad Institute Genome Sequencing Center for Infectious Disease"/>
            <person name="Wu L."/>
            <person name="Ma J."/>
        </authorList>
    </citation>
    <scope>NUCLEOTIDE SEQUENCE [LARGE SCALE GENOMIC DNA]</scope>
    <source>
        <strain evidence="8">JCM 32105</strain>
    </source>
</reference>
<dbReference type="EMBL" id="BAABFA010000008">
    <property type="protein sequence ID" value="GAA4463293.1"/>
    <property type="molecule type" value="Genomic_DNA"/>
</dbReference>
<sequence>MRYVTQGLLILLSLITGGLFLYSAWTKVLPIQPFEYTIVEYLHLPWLPAAILARLLIGLEATLGGLIVLHLFGEGKRVLKGAAALLVVFSVYLVWLWATAGDDVNCGCFGDDIFMSPSVSLGKNAVLLLFTLLLIRYHKGLALPNARVRNTVNTSLFFAGLALPFILFPMAMGEPDWLKKSMYKLEVAPLYHPIKDDTAALRVPYPDTPSVDLTHGRHIVAFVSPSCEHCRIAMRKMSLMKRSDPSMPFFMIIGGIASDLTDFWKYTHAQNIPYMRLHRDPFLNYTGGRFPLIIWVEDGMVIATATYNTLEQRDIKRWVNGKLK</sequence>
<feature type="transmembrane region" description="Helical" evidence="5">
    <location>
        <begin position="156"/>
        <end position="173"/>
    </location>
</feature>
<gene>
    <name evidence="7" type="ORF">GCM10023093_11410</name>
</gene>
<feature type="domain" description="Methylamine utilisation protein MauE" evidence="6">
    <location>
        <begin position="8"/>
        <end position="135"/>
    </location>
</feature>
<feature type="transmembrane region" description="Helical" evidence="5">
    <location>
        <begin position="45"/>
        <end position="69"/>
    </location>
</feature>
<feature type="transmembrane region" description="Helical" evidence="5">
    <location>
        <begin position="118"/>
        <end position="135"/>
    </location>
</feature>
<accession>A0ABP8N948</accession>
<comment type="caution">
    <text evidence="7">The sequence shown here is derived from an EMBL/GenBank/DDBJ whole genome shotgun (WGS) entry which is preliminary data.</text>
</comment>
<dbReference type="Pfam" id="PF07291">
    <property type="entry name" value="MauE"/>
    <property type="match status" value="1"/>
</dbReference>
<evidence type="ECO:0000259" key="6">
    <source>
        <dbReference type="Pfam" id="PF07291"/>
    </source>
</evidence>
<organism evidence="7 8">
    <name type="scientific">Nemorincola caseinilytica</name>
    <dbReference type="NCBI Taxonomy" id="2054315"/>
    <lineage>
        <taxon>Bacteria</taxon>
        <taxon>Pseudomonadati</taxon>
        <taxon>Bacteroidota</taxon>
        <taxon>Chitinophagia</taxon>
        <taxon>Chitinophagales</taxon>
        <taxon>Chitinophagaceae</taxon>
        <taxon>Nemorincola</taxon>
    </lineage>
</organism>
<evidence type="ECO:0000256" key="5">
    <source>
        <dbReference type="SAM" id="Phobius"/>
    </source>
</evidence>
<evidence type="ECO:0000256" key="1">
    <source>
        <dbReference type="ARBA" id="ARBA00004141"/>
    </source>
</evidence>
<evidence type="ECO:0000313" key="7">
    <source>
        <dbReference type="EMBL" id="GAA4463293.1"/>
    </source>
</evidence>
<keyword evidence="3 5" id="KW-1133">Transmembrane helix</keyword>
<evidence type="ECO:0000256" key="3">
    <source>
        <dbReference type="ARBA" id="ARBA00022989"/>
    </source>
</evidence>
<dbReference type="Proteomes" id="UP001500067">
    <property type="component" value="Unassembled WGS sequence"/>
</dbReference>
<keyword evidence="4 5" id="KW-0472">Membrane</keyword>
<dbReference type="InterPro" id="IPR009908">
    <property type="entry name" value="Methylamine_util_MauE"/>
</dbReference>
<feature type="transmembrane region" description="Helical" evidence="5">
    <location>
        <begin position="7"/>
        <end position="25"/>
    </location>
</feature>
<keyword evidence="2 5" id="KW-0812">Transmembrane</keyword>
<evidence type="ECO:0000313" key="8">
    <source>
        <dbReference type="Proteomes" id="UP001500067"/>
    </source>
</evidence>
<feature type="transmembrane region" description="Helical" evidence="5">
    <location>
        <begin position="81"/>
        <end position="98"/>
    </location>
</feature>
<name>A0ABP8N948_9BACT</name>
<protein>
    <submittedName>
        <fullName evidence="7">Protein tlpB</fullName>
    </submittedName>
</protein>
<evidence type="ECO:0000256" key="2">
    <source>
        <dbReference type="ARBA" id="ARBA00022692"/>
    </source>
</evidence>